<keyword evidence="1" id="KW-1133">Transmembrane helix</keyword>
<evidence type="ECO:0000256" key="1">
    <source>
        <dbReference type="SAM" id="Phobius"/>
    </source>
</evidence>
<keyword evidence="1" id="KW-0472">Membrane</keyword>
<name>A0A8T0GHG7_CERPU</name>
<evidence type="ECO:0000313" key="3">
    <source>
        <dbReference type="Proteomes" id="UP000822688"/>
    </source>
</evidence>
<keyword evidence="1" id="KW-0812">Transmembrane</keyword>
<sequence>MATTSSCKESVAVRIMLTVQILLAVFTFVMWSRPTSPGPYKVLGDIVTVQCRNLLPERAAVVMNGVYMPPGAVRSVPISRTKLNITIQLVVTGKPLNQALNVMYTVPVSPKLVNLHRILFALELTRRCESCAMRTSCEGCERGSLCLQTPLGPLLGYFGFLECPPPKAPISSRSSDVRIVPPVLVSPDTASHSEAPFLSDPPEIVKQVAF</sequence>
<protein>
    <submittedName>
        <fullName evidence="2">Uncharacterized protein</fullName>
    </submittedName>
</protein>
<accession>A0A8T0GHG7</accession>
<gene>
    <name evidence="2" type="ORF">KC19_10G030900</name>
</gene>
<organism evidence="2 3">
    <name type="scientific">Ceratodon purpureus</name>
    <name type="common">Fire moss</name>
    <name type="synonym">Dicranum purpureum</name>
    <dbReference type="NCBI Taxonomy" id="3225"/>
    <lineage>
        <taxon>Eukaryota</taxon>
        <taxon>Viridiplantae</taxon>
        <taxon>Streptophyta</taxon>
        <taxon>Embryophyta</taxon>
        <taxon>Bryophyta</taxon>
        <taxon>Bryophytina</taxon>
        <taxon>Bryopsida</taxon>
        <taxon>Dicranidae</taxon>
        <taxon>Pseudoditrichales</taxon>
        <taxon>Ditrichaceae</taxon>
        <taxon>Ceratodon</taxon>
    </lineage>
</organism>
<evidence type="ECO:0000313" key="2">
    <source>
        <dbReference type="EMBL" id="KAG0558473.1"/>
    </source>
</evidence>
<dbReference type="Proteomes" id="UP000822688">
    <property type="component" value="Chromosome 10"/>
</dbReference>
<feature type="transmembrane region" description="Helical" evidence="1">
    <location>
        <begin position="12"/>
        <end position="31"/>
    </location>
</feature>
<dbReference type="AlphaFoldDB" id="A0A8T0GHG7"/>
<reference evidence="2" key="1">
    <citation type="submission" date="2020-06" db="EMBL/GenBank/DDBJ databases">
        <title>WGS assembly of Ceratodon purpureus strain R40.</title>
        <authorList>
            <person name="Carey S.B."/>
            <person name="Jenkins J."/>
            <person name="Shu S."/>
            <person name="Lovell J.T."/>
            <person name="Sreedasyam A."/>
            <person name="Maumus F."/>
            <person name="Tiley G.P."/>
            <person name="Fernandez-Pozo N."/>
            <person name="Barry K."/>
            <person name="Chen C."/>
            <person name="Wang M."/>
            <person name="Lipzen A."/>
            <person name="Daum C."/>
            <person name="Saski C.A."/>
            <person name="Payton A.C."/>
            <person name="Mcbreen J.C."/>
            <person name="Conrad R.E."/>
            <person name="Kollar L.M."/>
            <person name="Olsson S."/>
            <person name="Huttunen S."/>
            <person name="Landis J.B."/>
            <person name="Wickett N.J."/>
            <person name="Johnson M.G."/>
            <person name="Rensing S.A."/>
            <person name="Grimwood J."/>
            <person name="Schmutz J."/>
            <person name="Mcdaniel S.F."/>
        </authorList>
    </citation>
    <scope>NUCLEOTIDE SEQUENCE</scope>
    <source>
        <strain evidence="2">R40</strain>
    </source>
</reference>
<proteinExistence type="predicted"/>
<comment type="caution">
    <text evidence="2">The sequence shown here is derived from an EMBL/GenBank/DDBJ whole genome shotgun (WGS) entry which is preliminary data.</text>
</comment>
<keyword evidence="3" id="KW-1185">Reference proteome</keyword>
<dbReference type="EMBL" id="CM026431">
    <property type="protein sequence ID" value="KAG0558473.1"/>
    <property type="molecule type" value="Genomic_DNA"/>
</dbReference>